<keyword evidence="1" id="KW-0732">Signal</keyword>
<dbReference type="OrthoDB" id="244732at2"/>
<reference evidence="3 4" key="1">
    <citation type="submission" date="2019-02" db="EMBL/GenBank/DDBJ databases">
        <title>Deep-cultivation of Planctomycetes and their phenomic and genomic characterization uncovers novel biology.</title>
        <authorList>
            <person name="Wiegand S."/>
            <person name="Jogler M."/>
            <person name="Boedeker C."/>
            <person name="Pinto D."/>
            <person name="Vollmers J."/>
            <person name="Rivas-Marin E."/>
            <person name="Kohn T."/>
            <person name="Peeters S.H."/>
            <person name="Heuer A."/>
            <person name="Rast P."/>
            <person name="Oberbeckmann S."/>
            <person name="Bunk B."/>
            <person name="Jeske O."/>
            <person name="Meyerdierks A."/>
            <person name="Storesund J.E."/>
            <person name="Kallscheuer N."/>
            <person name="Luecker S."/>
            <person name="Lage O.M."/>
            <person name="Pohl T."/>
            <person name="Merkel B.J."/>
            <person name="Hornburger P."/>
            <person name="Mueller R.-W."/>
            <person name="Bruemmer F."/>
            <person name="Labrenz M."/>
            <person name="Spormann A.M."/>
            <person name="Op Den Camp H."/>
            <person name="Overmann J."/>
            <person name="Amann R."/>
            <person name="Jetten M.S.M."/>
            <person name="Mascher T."/>
            <person name="Medema M.H."/>
            <person name="Devos D.P."/>
            <person name="Kaster A.-K."/>
            <person name="Ovreas L."/>
            <person name="Rohde M."/>
            <person name="Galperin M.Y."/>
            <person name="Jogler C."/>
        </authorList>
    </citation>
    <scope>NUCLEOTIDE SEQUENCE [LARGE SCALE GENOMIC DNA]</scope>
    <source>
        <strain evidence="3 4">Pan54</strain>
    </source>
</reference>
<dbReference type="AlphaFoldDB" id="A0A5C5XEZ6"/>
<feature type="chain" id="PRO_5022765517" evidence="1">
    <location>
        <begin position="23"/>
        <end position="418"/>
    </location>
</feature>
<evidence type="ECO:0000259" key="2">
    <source>
        <dbReference type="Pfam" id="PF13360"/>
    </source>
</evidence>
<dbReference type="PANTHER" id="PTHR34512:SF30">
    <property type="entry name" value="OUTER MEMBRANE PROTEIN ASSEMBLY FACTOR BAMB"/>
    <property type="match status" value="1"/>
</dbReference>
<dbReference type="Gene3D" id="2.130.10.10">
    <property type="entry name" value="YVTN repeat-like/Quinoprotein amine dehydrogenase"/>
    <property type="match status" value="1"/>
</dbReference>
<keyword evidence="4" id="KW-1185">Reference proteome</keyword>
<dbReference type="RefSeq" id="WP_146503356.1">
    <property type="nucleotide sequence ID" value="NZ_SJPG01000001.1"/>
</dbReference>
<evidence type="ECO:0000256" key="1">
    <source>
        <dbReference type="SAM" id="SignalP"/>
    </source>
</evidence>
<dbReference type="InterPro" id="IPR015943">
    <property type="entry name" value="WD40/YVTN_repeat-like_dom_sf"/>
</dbReference>
<name>A0A5C5XEZ6_9PLAN</name>
<dbReference type="SMART" id="SM00564">
    <property type="entry name" value="PQQ"/>
    <property type="match status" value="4"/>
</dbReference>
<dbReference type="InterPro" id="IPR018391">
    <property type="entry name" value="PQQ_b-propeller_rpt"/>
</dbReference>
<comment type="caution">
    <text evidence="3">The sequence shown here is derived from an EMBL/GenBank/DDBJ whole genome shotgun (WGS) entry which is preliminary data.</text>
</comment>
<dbReference type="Gene3D" id="2.40.10.480">
    <property type="match status" value="1"/>
</dbReference>
<dbReference type="SUPFAM" id="SSF50998">
    <property type="entry name" value="Quinoprotein alcohol dehydrogenase-like"/>
    <property type="match status" value="1"/>
</dbReference>
<dbReference type="Proteomes" id="UP000316095">
    <property type="component" value="Unassembled WGS sequence"/>
</dbReference>
<accession>A0A5C5XEZ6</accession>
<dbReference type="EMBL" id="SJPG01000001">
    <property type="protein sequence ID" value="TWT61348.1"/>
    <property type="molecule type" value="Genomic_DNA"/>
</dbReference>
<gene>
    <name evidence="3" type="ORF">Pan54_20840</name>
</gene>
<evidence type="ECO:0000313" key="4">
    <source>
        <dbReference type="Proteomes" id="UP000316095"/>
    </source>
</evidence>
<feature type="domain" description="Pyrrolo-quinoline quinone repeat" evidence="2">
    <location>
        <begin position="97"/>
        <end position="341"/>
    </location>
</feature>
<protein>
    <submittedName>
        <fullName evidence="3">Outer membrane biogenesis protein BamB</fullName>
    </submittedName>
</protein>
<feature type="signal peptide" evidence="1">
    <location>
        <begin position="1"/>
        <end position="22"/>
    </location>
</feature>
<dbReference type="PANTHER" id="PTHR34512">
    <property type="entry name" value="CELL SURFACE PROTEIN"/>
    <property type="match status" value="1"/>
</dbReference>
<proteinExistence type="predicted"/>
<dbReference type="InterPro" id="IPR011047">
    <property type="entry name" value="Quinoprotein_ADH-like_sf"/>
</dbReference>
<sequence length="418" mass="46030" precursor="true">MSYGLKFTCLALILSFQTAAVAENWPHWRGEAGNGVSTTATPPSSWSDSDHIKWKVAVPGRGSSSPIIWKDRVYVTSAEEIDRSAAGLPMFRFVTLCYNRSNGELVWQKTAIEAQPHERTHQTNGFASASPCTDGTHLYVSFGSRGLYCYTLDGELVWKKMLGQMQTRNMFGEGSSPTLAGNKLIVPWDHEGQSYLFALDKKTGETIWKVERDEPTCWATPLIVEHAGQQQIIMNGENYARAYDLETGKELWRCGGQTQRPVASPVQLDGLVIVGSGFRGAFVGAFELDGTGDIGGTDNVVWSRDRDTPDIASLLLTEGRLYYYKAKTGLLTCVDAKTGEPYYSTERIGLSNIYASPVATPDYIYLSDRDGTTVVIENSPELKIVSTNSLGETIDATPSPVDDQLFIRGDKHLFCISD</sequence>
<organism evidence="3 4">
    <name type="scientific">Rubinisphaera italica</name>
    <dbReference type="NCBI Taxonomy" id="2527969"/>
    <lineage>
        <taxon>Bacteria</taxon>
        <taxon>Pseudomonadati</taxon>
        <taxon>Planctomycetota</taxon>
        <taxon>Planctomycetia</taxon>
        <taxon>Planctomycetales</taxon>
        <taxon>Planctomycetaceae</taxon>
        <taxon>Rubinisphaera</taxon>
    </lineage>
</organism>
<dbReference type="InterPro" id="IPR002372">
    <property type="entry name" value="PQQ_rpt_dom"/>
</dbReference>
<dbReference type="Pfam" id="PF13360">
    <property type="entry name" value="PQQ_2"/>
    <property type="match status" value="1"/>
</dbReference>
<evidence type="ECO:0000313" key="3">
    <source>
        <dbReference type="EMBL" id="TWT61348.1"/>
    </source>
</evidence>